<feature type="domain" description="Oxidoreductase FAD/NAD(P)-binding" evidence="1">
    <location>
        <begin position="7"/>
        <end position="60"/>
    </location>
</feature>
<proteinExistence type="predicted"/>
<accession>A0A6P2KKU0</accession>
<dbReference type="EMBL" id="CABVQC010000015">
    <property type="protein sequence ID" value="VWB58299.1"/>
    <property type="molecule type" value="Genomic_DNA"/>
</dbReference>
<dbReference type="AlphaFoldDB" id="A0A6P2KKU0"/>
<evidence type="ECO:0000313" key="3">
    <source>
        <dbReference type="Proteomes" id="UP000494261"/>
    </source>
</evidence>
<dbReference type="Proteomes" id="UP000494261">
    <property type="component" value="Unassembled WGS sequence"/>
</dbReference>
<dbReference type="InterPro" id="IPR001433">
    <property type="entry name" value="OxRdtase_FAD/NAD-bd"/>
</dbReference>
<gene>
    <name evidence="2" type="ORF">BLA13014_02584</name>
</gene>
<evidence type="ECO:0000259" key="1">
    <source>
        <dbReference type="Pfam" id="PF00175"/>
    </source>
</evidence>
<organism evidence="2 3">
    <name type="scientific">Burkholderia aenigmatica</name>
    <dbReference type="NCBI Taxonomy" id="2015348"/>
    <lineage>
        <taxon>Bacteria</taxon>
        <taxon>Pseudomonadati</taxon>
        <taxon>Pseudomonadota</taxon>
        <taxon>Betaproteobacteria</taxon>
        <taxon>Burkholderiales</taxon>
        <taxon>Burkholderiaceae</taxon>
        <taxon>Burkholderia</taxon>
        <taxon>Burkholderia cepacia complex</taxon>
    </lineage>
</organism>
<reference evidence="2 3" key="1">
    <citation type="submission" date="2019-09" db="EMBL/GenBank/DDBJ databases">
        <authorList>
            <person name="Depoorter E."/>
        </authorList>
    </citation>
    <scope>NUCLEOTIDE SEQUENCE [LARGE SCALE GENOMIC DNA]</scope>
    <source>
        <strain evidence="2">LMG 13014</strain>
    </source>
</reference>
<dbReference type="InterPro" id="IPR039261">
    <property type="entry name" value="FNR_nucleotide-bd"/>
</dbReference>
<protein>
    <submittedName>
        <fullName evidence="2">CDP-6-deoxy-delta-3,4-glucoseen reductase</fullName>
    </submittedName>
</protein>
<name>A0A6P2KKU0_9BURK</name>
<dbReference type="GO" id="GO:0016491">
    <property type="term" value="F:oxidoreductase activity"/>
    <property type="evidence" value="ECO:0007669"/>
    <property type="project" value="InterPro"/>
</dbReference>
<sequence>MGTRKIPNFKYVPVLSEPSAWDQWTGRMGIVHRAVIEDLPDLLGRQVYACGAPVMVESAQRDFMQHHRLPGGEFVADAFTTSTPMYL</sequence>
<dbReference type="Pfam" id="PF00175">
    <property type="entry name" value="NAD_binding_1"/>
    <property type="match status" value="1"/>
</dbReference>
<dbReference type="SUPFAM" id="SSF52343">
    <property type="entry name" value="Ferredoxin reductase-like, C-terminal NADP-linked domain"/>
    <property type="match status" value="1"/>
</dbReference>
<dbReference type="Gene3D" id="3.40.50.80">
    <property type="entry name" value="Nucleotide-binding domain of ferredoxin-NADP reductase (FNR) module"/>
    <property type="match status" value="1"/>
</dbReference>
<evidence type="ECO:0000313" key="2">
    <source>
        <dbReference type="EMBL" id="VWB58299.1"/>
    </source>
</evidence>